<dbReference type="Pfam" id="PF00082">
    <property type="entry name" value="Peptidase_S8"/>
    <property type="match status" value="1"/>
</dbReference>
<dbReference type="Gene3D" id="3.40.50.200">
    <property type="entry name" value="Peptidase S8/S53 domain"/>
    <property type="match status" value="1"/>
</dbReference>
<dbReference type="AlphaFoldDB" id="A0A0G4J795"/>
<dbReference type="InterPro" id="IPR022398">
    <property type="entry name" value="Peptidase_S8_His-AS"/>
</dbReference>
<dbReference type="EC" id="3.4.21.62" evidence="6"/>
<dbReference type="Gene3D" id="2.60.120.380">
    <property type="match status" value="1"/>
</dbReference>
<sequence length="890" mass="93477">MLLLAALLIATGNARIAIEDAHPRAVVLHDKVIDTRSHPEFHQEPHPSSRFQGLSIGERLDHPKPFAFLVHVDRDAIDDSTLSNLQGKYIPHNTFVALGTHADALALQQTPGVLWVGNLPIDTKISPTITQPPAPDDPFLEPVVPLPTGAKFTSGSSALKGNSVSGADNATADFSLVVELAPVIALATGRDQAATIASTLQAKLTSLLAYPVPVTVIRADRLLVVVRAEPDLQAASLVIADDPQVLFVERRLAPKKLNRWARGILQDGLVQSANYASRTGLLSWDHNLLGDGQIIGVADSGIDTKHCFFADAYRPVPFVPYTGAATASSTSSSSNLLARKIVQYVTYADASDDAEGHGTHVAGTIGGSPPTPGTTYDPYVGMAPNSKIAFFDIGHSDGTLTIPDDLTSPFLGWAYVAGARIHSNSWGVSTPYYTANARDFDLFMYEHKDMVVVVAAGNDGSCDGQTTVNSPSSAKNVVSVGATMTNADNYAYTGLQPPYYASDPGLFTSNNLAMFSSRGPTPDLRIKPDIVAPGFNTISARTPGQNACGQPLSSVLTSKSGTSMATPAVAGHLALIRQYFVDGYYPTGTKTPSNALSPSGSLVKAVAIAGAVALTGGRLIDDTMVSRTPKCPNPAYASVAHVPGIDQGWGRLELSTVLPFAPAATFGMLLLGTDRRNAATFGDISIRNRQTHTYRLCAMPSKAAPAIKIALVWTDPPAQPVSGIQLVNNLDLQVTFQNAVHWGNAGAYVSVGPDVRNPVEVVTLSAPATSPADLQVTVIASGINVGASQPYSLVVTGFVFPSSCATTKDIGNVTLSAMMDGAAPGLKPVVHGDPSDRPASFLLLVLAFLAAVITLIAVVAVISARFARTRKRQPPPAVQHTVAQAPAQTI</sequence>
<accession>A0A0G4J795</accession>
<dbReference type="OrthoDB" id="10256524at2759"/>
<dbReference type="GO" id="GO:0006508">
    <property type="term" value="P:proteolysis"/>
    <property type="evidence" value="ECO:0007669"/>
    <property type="project" value="UniProtKB-KW"/>
</dbReference>
<dbReference type="PROSITE" id="PS51892">
    <property type="entry name" value="SUBTILASE"/>
    <property type="match status" value="1"/>
</dbReference>
<organism evidence="12 13">
    <name type="scientific">Plasmodiophora brassicae</name>
    <name type="common">Clubroot disease agent</name>
    <dbReference type="NCBI Taxonomy" id="37360"/>
    <lineage>
        <taxon>Eukaryota</taxon>
        <taxon>Sar</taxon>
        <taxon>Rhizaria</taxon>
        <taxon>Endomyxa</taxon>
        <taxon>Phytomyxea</taxon>
        <taxon>Plasmodiophorida</taxon>
        <taxon>Plasmodiophoridae</taxon>
        <taxon>Plasmodiophora</taxon>
    </lineage>
</organism>
<dbReference type="Proteomes" id="UP000039324">
    <property type="component" value="Unassembled WGS sequence"/>
</dbReference>
<evidence type="ECO:0000256" key="3">
    <source>
        <dbReference type="ARBA" id="ARBA00022801"/>
    </source>
</evidence>
<feature type="signal peptide" evidence="10">
    <location>
        <begin position="1"/>
        <end position="16"/>
    </location>
</feature>
<keyword evidence="13" id="KW-1185">Reference proteome</keyword>
<feature type="chain" id="PRO_5005193947" description="subtilisin" evidence="10">
    <location>
        <begin position="17"/>
        <end position="890"/>
    </location>
</feature>
<evidence type="ECO:0000313" key="12">
    <source>
        <dbReference type="EMBL" id="CEP03397.1"/>
    </source>
</evidence>
<dbReference type="EMBL" id="CDSF01000144">
    <property type="protein sequence ID" value="CEP03397.1"/>
    <property type="molecule type" value="Genomic_DNA"/>
</dbReference>
<feature type="active site" description="Charge relay system" evidence="7 8">
    <location>
        <position position="357"/>
    </location>
</feature>
<dbReference type="InterPro" id="IPR015500">
    <property type="entry name" value="Peptidase_S8_subtilisin-rel"/>
</dbReference>
<evidence type="ECO:0000256" key="10">
    <source>
        <dbReference type="SAM" id="SignalP"/>
    </source>
</evidence>
<evidence type="ECO:0000256" key="9">
    <source>
        <dbReference type="SAM" id="Phobius"/>
    </source>
</evidence>
<dbReference type="PROSITE" id="PS00138">
    <property type="entry name" value="SUBTILASE_SER"/>
    <property type="match status" value="1"/>
</dbReference>
<keyword evidence="3 8" id="KW-0378">Hydrolase</keyword>
<keyword evidence="2 8" id="KW-0645">Protease</keyword>
<dbReference type="OMA" id="YYTANAR"/>
<dbReference type="PRINTS" id="PR00723">
    <property type="entry name" value="SUBTILISIN"/>
</dbReference>
<evidence type="ECO:0000256" key="4">
    <source>
        <dbReference type="ARBA" id="ARBA00022825"/>
    </source>
</evidence>
<protein>
    <recommendedName>
        <fullName evidence="6">subtilisin</fullName>
        <ecNumber evidence="6">3.4.21.62</ecNumber>
    </recommendedName>
</protein>
<dbReference type="PANTHER" id="PTHR43399">
    <property type="entry name" value="SUBTILISIN-RELATED"/>
    <property type="match status" value="1"/>
</dbReference>
<dbReference type="PROSITE" id="PS00137">
    <property type="entry name" value="SUBTILASE_HIS"/>
    <property type="match status" value="1"/>
</dbReference>
<dbReference type="InterPro" id="IPR051048">
    <property type="entry name" value="Peptidase_S8/S53_subtilisin"/>
</dbReference>
<feature type="active site" description="Charge relay system" evidence="7 8">
    <location>
        <position position="563"/>
    </location>
</feature>
<keyword evidence="9" id="KW-0812">Transmembrane</keyword>
<dbReference type="GO" id="GO:0004252">
    <property type="term" value="F:serine-type endopeptidase activity"/>
    <property type="evidence" value="ECO:0007669"/>
    <property type="project" value="UniProtKB-UniRule"/>
</dbReference>
<dbReference type="CDD" id="cd04842">
    <property type="entry name" value="Peptidases_S8_Kp43_protease"/>
    <property type="match status" value="1"/>
</dbReference>
<feature type="active site" description="Charge relay system" evidence="7 8">
    <location>
        <position position="299"/>
    </location>
</feature>
<keyword evidence="9" id="KW-0472">Membrane</keyword>
<dbReference type="SUPFAM" id="SSF49785">
    <property type="entry name" value="Galactose-binding domain-like"/>
    <property type="match status" value="1"/>
</dbReference>
<evidence type="ECO:0000313" key="13">
    <source>
        <dbReference type="Proteomes" id="UP000039324"/>
    </source>
</evidence>
<name>A0A0G4J795_PLABS</name>
<dbReference type="PANTHER" id="PTHR43399:SF4">
    <property type="entry name" value="CELL WALL-ASSOCIATED PROTEASE"/>
    <property type="match status" value="1"/>
</dbReference>
<reference evidence="12 13" key="1">
    <citation type="submission" date="2015-02" db="EMBL/GenBank/DDBJ databases">
        <authorList>
            <person name="Chooi Y.-H."/>
        </authorList>
    </citation>
    <scope>NUCLEOTIDE SEQUENCE [LARGE SCALE GENOMIC DNA]</scope>
    <source>
        <strain evidence="12">E3</strain>
    </source>
</reference>
<feature type="transmembrane region" description="Helical" evidence="9">
    <location>
        <begin position="841"/>
        <end position="862"/>
    </location>
</feature>
<dbReference type="SUPFAM" id="SSF52743">
    <property type="entry name" value="Subtilisin-like"/>
    <property type="match status" value="1"/>
</dbReference>
<gene>
    <name evidence="12" type="ORF">PBRA_003157</name>
</gene>
<evidence type="ECO:0000256" key="1">
    <source>
        <dbReference type="ARBA" id="ARBA00011073"/>
    </source>
</evidence>
<dbReference type="InterPro" id="IPR008979">
    <property type="entry name" value="Galactose-bd-like_sf"/>
</dbReference>
<dbReference type="STRING" id="37360.A0A0G4J795"/>
<dbReference type="InterPro" id="IPR000209">
    <property type="entry name" value="Peptidase_S8/S53_dom"/>
</dbReference>
<evidence type="ECO:0000256" key="7">
    <source>
        <dbReference type="PIRSR" id="PIRSR615500-1"/>
    </source>
</evidence>
<comment type="similarity">
    <text evidence="1 8">Belongs to the peptidase S8 family.</text>
</comment>
<evidence type="ECO:0000256" key="8">
    <source>
        <dbReference type="PROSITE-ProRule" id="PRU01240"/>
    </source>
</evidence>
<keyword evidence="4 8" id="KW-0720">Serine protease</keyword>
<dbReference type="InterPro" id="IPR036852">
    <property type="entry name" value="Peptidase_S8/S53_dom_sf"/>
</dbReference>
<evidence type="ECO:0000256" key="6">
    <source>
        <dbReference type="ARBA" id="ARBA00023619"/>
    </source>
</evidence>
<keyword evidence="9" id="KW-1133">Transmembrane helix</keyword>
<dbReference type="InterPro" id="IPR023828">
    <property type="entry name" value="Peptidase_S8_Ser-AS"/>
</dbReference>
<keyword evidence="10" id="KW-0732">Signal</keyword>
<evidence type="ECO:0000259" key="11">
    <source>
        <dbReference type="Pfam" id="PF00082"/>
    </source>
</evidence>
<comment type="catalytic activity">
    <reaction evidence="5">
        <text>Hydrolysis of proteins with broad specificity for peptide bonds, and a preference for a large uncharged residue in P1. Hydrolyzes peptide amides.</text>
        <dbReference type="EC" id="3.4.21.62"/>
    </reaction>
</comment>
<proteinExistence type="inferred from homology"/>
<evidence type="ECO:0000256" key="2">
    <source>
        <dbReference type="ARBA" id="ARBA00022670"/>
    </source>
</evidence>
<feature type="domain" description="Peptidase S8/S53" evidence="11">
    <location>
        <begin position="290"/>
        <end position="580"/>
    </location>
</feature>
<evidence type="ECO:0000256" key="5">
    <source>
        <dbReference type="ARBA" id="ARBA00023529"/>
    </source>
</evidence>
<dbReference type="InterPro" id="IPR034058">
    <property type="entry name" value="TagA/B/C/D_pept_dom"/>
</dbReference>